<evidence type="ECO:0000313" key="1">
    <source>
        <dbReference type="EMBL" id="ERJ68520.1"/>
    </source>
</evidence>
<dbReference type="Proteomes" id="UP000016630">
    <property type="component" value="Unassembled WGS sequence"/>
</dbReference>
<evidence type="ECO:0000313" key="2">
    <source>
        <dbReference type="Proteomes" id="UP000016630"/>
    </source>
</evidence>
<sequence>MFDLALREKTRRCTESSVSPWKNVIRISLKLRAEKVFNNEEEFGMILNKHLKRAGF</sequence>
<gene>
    <name evidence="1" type="ORF">HMPREF1555_00362</name>
</gene>
<dbReference type="HOGENOM" id="CLU_3010398_0_0_10"/>
<organism evidence="1 2">
    <name type="scientific">Porphyromonas gingivalis F0570</name>
    <dbReference type="NCBI Taxonomy" id="1227271"/>
    <lineage>
        <taxon>Bacteria</taxon>
        <taxon>Pseudomonadati</taxon>
        <taxon>Bacteroidota</taxon>
        <taxon>Bacteroidia</taxon>
        <taxon>Bacteroidales</taxon>
        <taxon>Porphyromonadaceae</taxon>
        <taxon>Porphyromonas</taxon>
    </lineage>
</organism>
<reference evidence="1 2" key="1">
    <citation type="submission" date="2013-06" db="EMBL/GenBank/DDBJ databases">
        <authorList>
            <person name="Weinstock G."/>
            <person name="Sodergren E."/>
            <person name="Lobos E.A."/>
            <person name="Fulton L."/>
            <person name="Fulton R."/>
            <person name="Courtney L."/>
            <person name="Fronick C."/>
            <person name="O'Laughlin M."/>
            <person name="Godfrey J."/>
            <person name="Wilson R.M."/>
            <person name="Miner T."/>
            <person name="Farmer C."/>
            <person name="Delehaunty K."/>
            <person name="Cordes M."/>
            <person name="Minx P."/>
            <person name="Tomlinson C."/>
            <person name="Chen J."/>
            <person name="Wollam A."/>
            <person name="Pepin K.H."/>
            <person name="Bhonagiri V."/>
            <person name="Zhang X."/>
            <person name="Warren W."/>
            <person name="Mitreva M."/>
            <person name="Mardis E.R."/>
            <person name="Wilson R.K."/>
        </authorList>
    </citation>
    <scope>NUCLEOTIDE SEQUENCE [LARGE SCALE GENOMIC DNA]</scope>
    <source>
        <strain evidence="1 2">F0570</strain>
    </source>
</reference>
<accession>A0A0E2LTD0</accession>
<comment type="caution">
    <text evidence="1">The sequence shown here is derived from an EMBL/GenBank/DDBJ whole genome shotgun (WGS) entry which is preliminary data.</text>
</comment>
<dbReference type="AlphaFoldDB" id="A0A0E2LTD0"/>
<proteinExistence type="predicted"/>
<protein>
    <submittedName>
        <fullName evidence="1">Uncharacterized protein</fullName>
    </submittedName>
</protein>
<name>A0A0E2LTD0_PORGN</name>
<dbReference type="EMBL" id="AWUW01000021">
    <property type="protein sequence ID" value="ERJ68520.1"/>
    <property type="molecule type" value="Genomic_DNA"/>
</dbReference>